<feature type="domain" description="AMP-dependent synthetase/ligase" evidence="1">
    <location>
        <begin position="60"/>
        <end position="305"/>
    </location>
</feature>
<dbReference type="AlphaFoldDB" id="A0A7J7KK54"/>
<dbReference type="GO" id="GO:0006631">
    <property type="term" value="P:fatty acid metabolic process"/>
    <property type="evidence" value="ECO:0007669"/>
    <property type="project" value="TreeGrafter"/>
</dbReference>
<evidence type="ECO:0000313" key="2">
    <source>
        <dbReference type="EMBL" id="KAF6038665.1"/>
    </source>
</evidence>
<dbReference type="Gene3D" id="3.30.300.30">
    <property type="match status" value="1"/>
</dbReference>
<organism evidence="2 3">
    <name type="scientific">Bugula neritina</name>
    <name type="common">Brown bryozoan</name>
    <name type="synonym">Sertularia neritina</name>
    <dbReference type="NCBI Taxonomy" id="10212"/>
    <lineage>
        <taxon>Eukaryota</taxon>
        <taxon>Metazoa</taxon>
        <taxon>Spiralia</taxon>
        <taxon>Lophotrochozoa</taxon>
        <taxon>Bryozoa</taxon>
        <taxon>Gymnolaemata</taxon>
        <taxon>Cheilostomatida</taxon>
        <taxon>Flustrina</taxon>
        <taxon>Buguloidea</taxon>
        <taxon>Bugulidae</taxon>
        <taxon>Bugula</taxon>
    </lineage>
</organism>
<evidence type="ECO:0000259" key="1">
    <source>
        <dbReference type="Pfam" id="PF00501"/>
    </source>
</evidence>
<gene>
    <name evidence="2" type="ORF">EB796_003026</name>
</gene>
<name>A0A7J7KK54_BUGNE</name>
<protein>
    <recommendedName>
        <fullName evidence="1">AMP-dependent synthetase/ligase domain-containing protein</fullName>
    </recommendedName>
</protein>
<dbReference type="Gene3D" id="3.40.50.12780">
    <property type="entry name" value="N-terminal domain of ligase-like"/>
    <property type="match status" value="1"/>
</dbReference>
<dbReference type="Pfam" id="PF00501">
    <property type="entry name" value="AMP-binding"/>
    <property type="match status" value="1"/>
</dbReference>
<dbReference type="InterPro" id="IPR020845">
    <property type="entry name" value="AMP-binding_CS"/>
</dbReference>
<dbReference type="PROSITE" id="PS00455">
    <property type="entry name" value="AMP_BINDING"/>
    <property type="match status" value="1"/>
</dbReference>
<dbReference type="InterPro" id="IPR000873">
    <property type="entry name" value="AMP-dep_synth/lig_dom"/>
</dbReference>
<dbReference type="InterPro" id="IPR045851">
    <property type="entry name" value="AMP-bd_C_sf"/>
</dbReference>
<dbReference type="OrthoDB" id="6132398at2759"/>
<dbReference type="GO" id="GO:0031956">
    <property type="term" value="F:medium-chain fatty acid-CoA ligase activity"/>
    <property type="evidence" value="ECO:0007669"/>
    <property type="project" value="TreeGrafter"/>
</dbReference>
<dbReference type="PANTHER" id="PTHR43201:SF32">
    <property type="entry name" value="2-SUCCINYLBENZOATE--COA LIGASE, CHLOROPLASTIC_PEROXISOMAL"/>
    <property type="match status" value="1"/>
</dbReference>
<keyword evidence="3" id="KW-1185">Reference proteome</keyword>
<evidence type="ECO:0000313" key="3">
    <source>
        <dbReference type="Proteomes" id="UP000593567"/>
    </source>
</evidence>
<proteinExistence type="predicted"/>
<sequence>MEQTISRILPLLESKVLVVGEGAYGEIFTALLNVLGCNQETPEFTMLPDVKHIFYDNSYKDRSPTQKFINNLDKLRQYGESISDQQLEEARKCVKPEFVMHYLFTSGSTGKPKCIAHTHYGLANELLQLKENNLGAFLTLNPNMDEMVSYSCISWLLAGKIKKVVFTPEKVAIIGGEDFGQRCADSLIPENIEYMTLLPVQAYDIVTALKKLKIQSPPMKLFHVGAQIISRQCKEDYKEIFQGKPFTTYGMTETFLIARTNLGDKASDLELMLDARLYPKLNIELRLVDENNEVVDIGKDGEVQINPTVSLSTIKENRKRLELHLLLMASSELGSVVEDYMLFIAAFKLLILDIATMYPDGTFIIKGRTADAIRFKVLGDVLYPGPIEQVVSKYPGVQDVSVVGGRQSDAIGDELTYCISLHEGVSQPSEEDILTYCAENGLDETQRAARIIYFERLPTTANSRKVSKPILRQKINEMIAKDPRVGMTQWLQQISGYLCFIFKAESCFKRYGHFLFSYVAVDL</sequence>
<dbReference type="Proteomes" id="UP000593567">
    <property type="component" value="Unassembled WGS sequence"/>
</dbReference>
<comment type="caution">
    <text evidence="2">The sequence shown here is derived from an EMBL/GenBank/DDBJ whole genome shotgun (WGS) entry which is preliminary data.</text>
</comment>
<dbReference type="InterPro" id="IPR042099">
    <property type="entry name" value="ANL_N_sf"/>
</dbReference>
<dbReference type="PANTHER" id="PTHR43201">
    <property type="entry name" value="ACYL-COA SYNTHETASE"/>
    <property type="match status" value="1"/>
</dbReference>
<reference evidence="2" key="1">
    <citation type="submission" date="2020-06" db="EMBL/GenBank/DDBJ databases">
        <title>Draft genome of Bugula neritina, a colonial animal packing powerful symbionts and potential medicines.</title>
        <authorList>
            <person name="Rayko M."/>
        </authorList>
    </citation>
    <scope>NUCLEOTIDE SEQUENCE [LARGE SCALE GENOMIC DNA]</scope>
    <source>
        <strain evidence="2">Kwan_BN1</strain>
    </source>
</reference>
<dbReference type="EMBL" id="VXIV02000379">
    <property type="protein sequence ID" value="KAF6038665.1"/>
    <property type="molecule type" value="Genomic_DNA"/>
</dbReference>
<accession>A0A7J7KK54</accession>
<dbReference type="SUPFAM" id="SSF56801">
    <property type="entry name" value="Acetyl-CoA synthetase-like"/>
    <property type="match status" value="1"/>
</dbReference>